<dbReference type="Proteomes" id="UP001165186">
    <property type="component" value="Unassembled WGS sequence"/>
</dbReference>
<gene>
    <name evidence="1" type="primary">g6459</name>
    <name evidence="1" type="ORF">NpPPO83_00006459</name>
</gene>
<evidence type="ECO:0000313" key="2">
    <source>
        <dbReference type="Proteomes" id="UP001165186"/>
    </source>
</evidence>
<accession>A0ACB5SDX9</accession>
<proteinExistence type="predicted"/>
<comment type="caution">
    <text evidence="1">The sequence shown here is derived from an EMBL/GenBank/DDBJ whole genome shotgun (WGS) entry which is preliminary data.</text>
</comment>
<organism evidence="1 2">
    <name type="scientific">Neofusicoccum parvum</name>
    <dbReference type="NCBI Taxonomy" id="310453"/>
    <lineage>
        <taxon>Eukaryota</taxon>
        <taxon>Fungi</taxon>
        <taxon>Dikarya</taxon>
        <taxon>Ascomycota</taxon>
        <taxon>Pezizomycotina</taxon>
        <taxon>Dothideomycetes</taxon>
        <taxon>Dothideomycetes incertae sedis</taxon>
        <taxon>Botryosphaeriales</taxon>
        <taxon>Botryosphaeriaceae</taxon>
        <taxon>Neofusicoccum</taxon>
    </lineage>
</organism>
<evidence type="ECO:0000313" key="1">
    <source>
        <dbReference type="EMBL" id="GME36638.1"/>
    </source>
</evidence>
<sequence>MSCILQIVALLSWALLSGTALSTPSLSLSFLAAALLGSLANTLLTWVLVVVVGLGPGFGLDSSRETALLVGSWLGVLCLAMEPNLQPVARWLTSSAAAVASAAASAVSAASAALARAVAAVRPRRRRRQSRRQARRTRAGLAPGPARRRCFGLSGSVATVIAACAHLHVRLFPGPPSPVTRLRYTWSLKPDWYQAYLCGKIHLPSWYVDHVRKMSLLPDSCFMQPGDRFDALTGESKKWLTDPGHFDDPSSSRFEERCWPLPGNLWCDKKGYGYDPDEDDSSSESSQPPSPPASPDPFGPILPVSGHWFSDPPPAKPQKVLVRCISSLPRCQPRRFSRAGVVCALVSAPVLAVRLELAERAEAERAEAERVASIRAHALDIATRFSAQRVARSRAPKPWIHGFLSSRCRPIDEAEDDDEVLDVVGADVSASVHQSSGSDLTSSRPPVSTSSGS</sequence>
<dbReference type="EMBL" id="BSXG01000076">
    <property type="protein sequence ID" value="GME36638.1"/>
    <property type="molecule type" value="Genomic_DNA"/>
</dbReference>
<protein>
    <submittedName>
        <fullName evidence="1">Uncharacterized protein</fullName>
    </submittedName>
</protein>
<reference evidence="1" key="1">
    <citation type="submission" date="2024-09" db="EMBL/GenBank/DDBJ databases">
        <title>Draft Genome Sequences of Neofusicoccum parvum.</title>
        <authorList>
            <person name="Ashida A."/>
            <person name="Camagna M."/>
            <person name="Tanaka A."/>
            <person name="Takemoto D."/>
        </authorList>
    </citation>
    <scope>NUCLEOTIDE SEQUENCE</scope>
    <source>
        <strain evidence="1">PPO83</strain>
    </source>
</reference>
<keyword evidence="2" id="KW-1185">Reference proteome</keyword>
<name>A0ACB5SDX9_9PEZI</name>